<feature type="compositionally biased region" description="Basic and acidic residues" evidence="1">
    <location>
        <begin position="323"/>
        <end position="337"/>
    </location>
</feature>
<gene>
    <name evidence="2" type="ORF">TL16_g07224</name>
</gene>
<evidence type="ECO:0000313" key="2">
    <source>
        <dbReference type="EMBL" id="GMH76874.1"/>
    </source>
</evidence>
<evidence type="ECO:0000313" key="3">
    <source>
        <dbReference type="Proteomes" id="UP001162640"/>
    </source>
</evidence>
<dbReference type="AlphaFoldDB" id="A0A9W7ASD3"/>
<feature type="compositionally biased region" description="Low complexity" evidence="1">
    <location>
        <begin position="171"/>
        <end position="189"/>
    </location>
</feature>
<name>A0A9W7ASD3_9STRA</name>
<feature type="compositionally biased region" description="Gly residues" evidence="1">
    <location>
        <begin position="292"/>
        <end position="304"/>
    </location>
</feature>
<proteinExistence type="predicted"/>
<evidence type="ECO:0000256" key="1">
    <source>
        <dbReference type="SAM" id="MobiDB-lite"/>
    </source>
</evidence>
<feature type="compositionally biased region" description="Polar residues" evidence="1">
    <location>
        <begin position="309"/>
        <end position="318"/>
    </location>
</feature>
<accession>A0A9W7ASD3</accession>
<dbReference type="Proteomes" id="UP001162640">
    <property type="component" value="Unassembled WGS sequence"/>
</dbReference>
<feature type="region of interest" description="Disordered" evidence="1">
    <location>
        <begin position="171"/>
        <end position="194"/>
    </location>
</feature>
<reference evidence="3" key="1">
    <citation type="journal article" date="2023" name="Commun. Biol.">
        <title>Genome analysis of Parmales, the sister group of diatoms, reveals the evolutionary specialization of diatoms from phago-mixotrophs to photoautotrophs.</title>
        <authorList>
            <person name="Ban H."/>
            <person name="Sato S."/>
            <person name="Yoshikawa S."/>
            <person name="Yamada K."/>
            <person name="Nakamura Y."/>
            <person name="Ichinomiya M."/>
            <person name="Sato N."/>
            <person name="Blanc-Mathieu R."/>
            <person name="Endo H."/>
            <person name="Kuwata A."/>
            <person name="Ogata H."/>
        </authorList>
    </citation>
    <scope>NUCLEOTIDE SEQUENCE [LARGE SCALE GENOMIC DNA]</scope>
</reference>
<protein>
    <submittedName>
        <fullName evidence="2">Uncharacterized protein</fullName>
    </submittedName>
</protein>
<sequence>MMFNSRSPAVLNNHAVLLESTNGANLPPSHSYLPYIRSLPPGPNSHHIRKLTTLQKTLYTSLTSSSPVFHYALAKALQPIPEQFWEEGVKEVMELLTSGMKNSRTEEERIKGERMVEDFVVYVDGVENGGKRKKEEKIEENVSAHVVEEERKEELKTIEKLDSVLEQLKTQTASAASTNNNHVSSSSSSRGENSDTLQLRIGLATFLEKQGKESVEEWCSALKVAKDVGDSKVDLLWEKVKSLISEGVTAANLEVVKSACWSVEMVEEIKSFKILEEEKNLGKKKKGNNGTSSGGIMNGGGVGTGSSVFQQHETTQPEPTEDPLNKLEEGAKVYEQR</sequence>
<feature type="region of interest" description="Disordered" evidence="1">
    <location>
        <begin position="282"/>
        <end position="337"/>
    </location>
</feature>
<dbReference type="EMBL" id="BLQM01000226">
    <property type="protein sequence ID" value="GMH76874.1"/>
    <property type="molecule type" value="Genomic_DNA"/>
</dbReference>
<comment type="caution">
    <text evidence="2">The sequence shown here is derived from an EMBL/GenBank/DDBJ whole genome shotgun (WGS) entry which is preliminary data.</text>
</comment>
<organism evidence="2 3">
    <name type="scientific">Triparma laevis f. inornata</name>
    <dbReference type="NCBI Taxonomy" id="1714386"/>
    <lineage>
        <taxon>Eukaryota</taxon>
        <taxon>Sar</taxon>
        <taxon>Stramenopiles</taxon>
        <taxon>Ochrophyta</taxon>
        <taxon>Bolidophyceae</taxon>
        <taxon>Parmales</taxon>
        <taxon>Triparmaceae</taxon>
        <taxon>Triparma</taxon>
    </lineage>
</organism>